<dbReference type="SMART" id="SM00086">
    <property type="entry name" value="PAC"/>
    <property type="match status" value="1"/>
</dbReference>
<dbReference type="Pfam" id="PF00563">
    <property type="entry name" value="EAL"/>
    <property type="match status" value="1"/>
</dbReference>
<keyword evidence="7" id="KW-1185">Reference proteome</keyword>
<dbReference type="Pfam" id="PF13426">
    <property type="entry name" value="PAS_9"/>
    <property type="match status" value="1"/>
</dbReference>
<evidence type="ECO:0000259" key="2">
    <source>
        <dbReference type="PROSITE" id="PS50112"/>
    </source>
</evidence>
<dbReference type="SUPFAM" id="SSF141868">
    <property type="entry name" value="EAL domain-like"/>
    <property type="match status" value="1"/>
</dbReference>
<dbReference type="InterPro" id="IPR000014">
    <property type="entry name" value="PAS"/>
</dbReference>
<dbReference type="SUPFAM" id="SSF55785">
    <property type="entry name" value="PYP-like sensor domain (PAS domain)"/>
    <property type="match status" value="1"/>
</dbReference>
<dbReference type="Gene3D" id="3.30.70.270">
    <property type="match status" value="1"/>
</dbReference>
<dbReference type="RefSeq" id="WP_308716834.1">
    <property type="nucleotide sequence ID" value="NZ_JAVHUY010000044.1"/>
</dbReference>
<dbReference type="SUPFAM" id="SSF55073">
    <property type="entry name" value="Nucleotide cyclase"/>
    <property type="match status" value="1"/>
</dbReference>
<accession>A0ABU0ZRA9</accession>
<evidence type="ECO:0000259" key="4">
    <source>
        <dbReference type="PROSITE" id="PS50883"/>
    </source>
</evidence>
<evidence type="ECO:0000256" key="1">
    <source>
        <dbReference type="SAM" id="MobiDB-lite"/>
    </source>
</evidence>
<dbReference type="InterPro" id="IPR052155">
    <property type="entry name" value="Biofilm_reg_signaling"/>
</dbReference>
<evidence type="ECO:0000259" key="5">
    <source>
        <dbReference type="PROSITE" id="PS50887"/>
    </source>
</evidence>
<protein>
    <submittedName>
        <fullName evidence="6">EAL domain-containing protein</fullName>
    </submittedName>
</protein>
<feature type="domain" description="GGDEF" evidence="5">
    <location>
        <begin position="311"/>
        <end position="445"/>
    </location>
</feature>
<dbReference type="PROSITE" id="PS50887">
    <property type="entry name" value="GGDEF"/>
    <property type="match status" value="1"/>
</dbReference>
<dbReference type="PANTHER" id="PTHR44757">
    <property type="entry name" value="DIGUANYLATE CYCLASE DGCP"/>
    <property type="match status" value="1"/>
</dbReference>
<sequence>MVTAERLAHHWARAIAWTSFVSMTTGELAAHLAGPATRLLDALAAEKADPRPAQEIGAGLVAAHFTQPASLDRTLVVLDEQLGAYAESIGKGSRLGLLQGALAAGYAQALRERTLSEQEDIYAAALTARVQAEEARSASEERFQAVFTEAAIGIGIAALDGRLLEVNRALCAMFGYTRGQFLALPAGAFLPPGGLRDRDHYRTERPYRRADGGRIWTDLAVSLIRGRDGTPLYAVAMVQDVTERRTLQQQLRHQALHDPLTDLPNRTLFFERLASALGGRARAQERGDEDGPRRPPGASADSALTAPDPEARVGVCYLDLDGFKAINDTLGHDAGDELIRTVAGRLAARLRPSGHLVARMGGDEFVVLVERVKETADVVRVAELALDAVRAPVHLGGHLLNVSASVGVVDRPVEGTDAAELMKAADTTLYWAKADGRDRWAIFDADRHASDVSRYRLSGQLPEALARREFFVEYQPLVRLDDAAVIGTEALVRWRHPDLGVLGPNRFIELAEETGAIDPLGRWVLTEACRQGRSWRDSHPALPLLMSVNIAVRQVRDAGFVDAVKDVLAETGLEPEALQLEVTESSVMGSAGQPLRTLHALAELGVRIAIDDFGTGYSNLAYLRDLPVHALKLAGRFMAGLRAPGGPDQTDQEILSALIRLAHKLKLTVTAEGVETAAQAAALRELGCDTAQGWHYGRAVAPSKVALGRVGDLRR</sequence>
<dbReference type="PROSITE" id="PS50112">
    <property type="entry name" value="PAS"/>
    <property type="match status" value="1"/>
</dbReference>
<dbReference type="CDD" id="cd01948">
    <property type="entry name" value="EAL"/>
    <property type="match status" value="1"/>
</dbReference>
<dbReference type="Pfam" id="PF00990">
    <property type="entry name" value="GGDEF"/>
    <property type="match status" value="1"/>
</dbReference>
<dbReference type="SMART" id="SM00091">
    <property type="entry name" value="PAS"/>
    <property type="match status" value="1"/>
</dbReference>
<reference evidence="6 7" key="1">
    <citation type="submission" date="2023-08" db="EMBL/GenBank/DDBJ databases">
        <title>Phytohabitans sansha sp. nov., isolated from marine sediment.</title>
        <authorList>
            <person name="Zhao Y."/>
            <person name="Yi K."/>
        </authorList>
    </citation>
    <scope>NUCLEOTIDE SEQUENCE [LARGE SCALE GENOMIC DNA]</scope>
    <source>
        <strain evidence="6 7">ZYX-F-186</strain>
    </source>
</reference>
<feature type="domain" description="PAS" evidence="2">
    <location>
        <begin position="139"/>
        <end position="182"/>
    </location>
</feature>
<feature type="compositionally biased region" description="Basic and acidic residues" evidence="1">
    <location>
        <begin position="282"/>
        <end position="293"/>
    </location>
</feature>
<dbReference type="Gene3D" id="3.30.450.20">
    <property type="entry name" value="PAS domain"/>
    <property type="match status" value="1"/>
</dbReference>
<feature type="domain" description="PAC" evidence="3">
    <location>
        <begin position="201"/>
        <end position="253"/>
    </location>
</feature>
<evidence type="ECO:0000259" key="3">
    <source>
        <dbReference type="PROSITE" id="PS50113"/>
    </source>
</evidence>
<dbReference type="CDD" id="cd00130">
    <property type="entry name" value="PAS"/>
    <property type="match status" value="1"/>
</dbReference>
<dbReference type="InterPro" id="IPR043128">
    <property type="entry name" value="Rev_trsase/Diguanyl_cyclase"/>
</dbReference>
<feature type="domain" description="EAL" evidence="4">
    <location>
        <begin position="454"/>
        <end position="713"/>
    </location>
</feature>
<dbReference type="InterPro" id="IPR035919">
    <property type="entry name" value="EAL_sf"/>
</dbReference>
<dbReference type="InterPro" id="IPR035965">
    <property type="entry name" value="PAS-like_dom_sf"/>
</dbReference>
<dbReference type="InterPro" id="IPR000160">
    <property type="entry name" value="GGDEF_dom"/>
</dbReference>
<gene>
    <name evidence="6" type="ORF">RB614_34140</name>
</gene>
<dbReference type="InterPro" id="IPR000700">
    <property type="entry name" value="PAS-assoc_C"/>
</dbReference>
<organism evidence="6 7">
    <name type="scientific">Phytohabitans maris</name>
    <dbReference type="NCBI Taxonomy" id="3071409"/>
    <lineage>
        <taxon>Bacteria</taxon>
        <taxon>Bacillati</taxon>
        <taxon>Actinomycetota</taxon>
        <taxon>Actinomycetes</taxon>
        <taxon>Micromonosporales</taxon>
        <taxon>Micromonosporaceae</taxon>
    </lineage>
</organism>
<dbReference type="NCBIfam" id="TIGR00229">
    <property type="entry name" value="sensory_box"/>
    <property type="match status" value="1"/>
</dbReference>
<dbReference type="Proteomes" id="UP001230908">
    <property type="component" value="Unassembled WGS sequence"/>
</dbReference>
<proteinExistence type="predicted"/>
<dbReference type="CDD" id="cd01949">
    <property type="entry name" value="GGDEF"/>
    <property type="match status" value="1"/>
</dbReference>
<dbReference type="EMBL" id="JAVHUY010000044">
    <property type="protein sequence ID" value="MDQ7909573.1"/>
    <property type="molecule type" value="Genomic_DNA"/>
</dbReference>
<dbReference type="Gene3D" id="3.20.20.450">
    <property type="entry name" value="EAL domain"/>
    <property type="match status" value="1"/>
</dbReference>
<evidence type="ECO:0000313" key="6">
    <source>
        <dbReference type="EMBL" id="MDQ7909573.1"/>
    </source>
</evidence>
<dbReference type="NCBIfam" id="TIGR00254">
    <property type="entry name" value="GGDEF"/>
    <property type="match status" value="1"/>
</dbReference>
<dbReference type="InterPro" id="IPR029787">
    <property type="entry name" value="Nucleotide_cyclase"/>
</dbReference>
<feature type="region of interest" description="Disordered" evidence="1">
    <location>
        <begin position="279"/>
        <end position="305"/>
    </location>
</feature>
<dbReference type="PROSITE" id="PS50113">
    <property type="entry name" value="PAC"/>
    <property type="match status" value="1"/>
</dbReference>
<dbReference type="SMART" id="SM00052">
    <property type="entry name" value="EAL"/>
    <property type="match status" value="1"/>
</dbReference>
<dbReference type="InterPro" id="IPR001610">
    <property type="entry name" value="PAC"/>
</dbReference>
<dbReference type="InterPro" id="IPR001633">
    <property type="entry name" value="EAL_dom"/>
</dbReference>
<comment type="caution">
    <text evidence="6">The sequence shown here is derived from an EMBL/GenBank/DDBJ whole genome shotgun (WGS) entry which is preliminary data.</text>
</comment>
<evidence type="ECO:0000313" key="7">
    <source>
        <dbReference type="Proteomes" id="UP001230908"/>
    </source>
</evidence>
<dbReference type="PANTHER" id="PTHR44757:SF2">
    <property type="entry name" value="BIOFILM ARCHITECTURE MAINTENANCE PROTEIN MBAA"/>
    <property type="match status" value="1"/>
</dbReference>
<name>A0ABU0ZRA9_9ACTN</name>
<dbReference type="PROSITE" id="PS50883">
    <property type="entry name" value="EAL"/>
    <property type="match status" value="1"/>
</dbReference>
<dbReference type="SMART" id="SM00267">
    <property type="entry name" value="GGDEF"/>
    <property type="match status" value="1"/>
</dbReference>